<evidence type="ECO:0000313" key="3">
    <source>
        <dbReference type="Proteomes" id="UP001595528"/>
    </source>
</evidence>
<dbReference type="GO" id="GO:0003871">
    <property type="term" value="F:5-methyltetrahydropteroyltriglutamate-homocysteine S-methyltransferase activity"/>
    <property type="evidence" value="ECO:0007669"/>
    <property type="project" value="UniProtKB-EC"/>
</dbReference>
<sequence length="366" mass="40143">MTARPPFRAEQVGSLLRPPVLKAAHGRLRRGEIDQAGYDAVLQAAIADAVRMQEAAGLQSISDGEFGRSSWFGFFFERMSGFELEPSAFRFKDGSGETFEWPTCHACETIRRHRPICVDEYRRLRSLTARTPKVTMPSPSAFHFFRLDAPADPAAYPDVERYWDDLVAVYRAEVGDLIAAGCSYIQFDEVPLAMLCDPSIREQVQGLGGDPEALAGRYVDAIARILAGFEGQATFGMHLCRGNFRSRWMAAGGYEPVAERLFNGAPVDVFFLEYDTERAGGFEPLRFLPAGRHAVLGLVSTKTPELEPAAELRRRIDAAAKLAPLDRLSLSPQCGFASVAGGNSIGPEAEAAKLKLVADVAAEVWH</sequence>
<accession>A0ABV7KWZ9</accession>
<reference evidence="3" key="1">
    <citation type="journal article" date="2019" name="Int. J. Syst. Evol. Microbiol.">
        <title>The Global Catalogue of Microorganisms (GCM) 10K type strain sequencing project: providing services to taxonomists for standard genome sequencing and annotation.</title>
        <authorList>
            <consortium name="The Broad Institute Genomics Platform"/>
            <consortium name="The Broad Institute Genome Sequencing Center for Infectious Disease"/>
            <person name="Wu L."/>
            <person name="Ma J."/>
        </authorList>
    </citation>
    <scope>NUCLEOTIDE SEQUENCE [LARGE SCALE GENOMIC DNA]</scope>
    <source>
        <strain evidence="3">KCTC 42964</strain>
    </source>
</reference>
<protein>
    <submittedName>
        <fullName evidence="2">5-methyltetrahydropteroyltriglutamate--homocysteine S-methyltransferase</fullName>
        <ecNumber evidence="2">2.1.1.14</ecNumber>
    </submittedName>
</protein>
<feature type="domain" description="Cobalamin-independent methionine synthase MetE C-terminal/archaeal" evidence="1">
    <location>
        <begin position="12"/>
        <end position="340"/>
    </location>
</feature>
<dbReference type="PANTHER" id="PTHR43844">
    <property type="entry name" value="METHIONINE SYNTHASE"/>
    <property type="match status" value="1"/>
</dbReference>
<dbReference type="PANTHER" id="PTHR43844:SF1">
    <property type="entry name" value="METHIONINE SYNTHASE"/>
    <property type="match status" value="1"/>
</dbReference>
<dbReference type="InterPro" id="IPR038071">
    <property type="entry name" value="UROD/MetE-like_sf"/>
</dbReference>
<dbReference type="Pfam" id="PF01717">
    <property type="entry name" value="Meth_synt_2"/>
    <property type="match status" value="1"/>
</dbReference>
<dbReference type="Proteomes" id="UP001595528">
    <property type="component" value="Unassembled WGS sequence"/>
</dbReference>
<dbReference type="CDD" id="cd03311">
    <property type="entry name" value="CIMS_C_terminal_like"/>
    <property type="match status" value="1"/>
</dbReference>
<gene>
    <name evidence="2" type="ORF">ACFOGJ_06050</name>
</gene>
<evidence type="ECO:0000259" key="1">
    <source>
        <dbReference type="Pfam" id="PF01717"/>
    </source>
</evidence>
<dbReference type="Gene3D" id="3.20.20.210">
    <property type="match status" value="1"/>
</dbReference>
<dbReference type="InterPro" id="IPR002629">
    <property type="entry name" value="Met_Synth_C/arc"/>
</dbReference>
<keyword evidence="2" id="KW-0489">Methyltransferase</keyword>
<keyword evidence="2" id="KW-0808">Transferase</keyword>
<dbReference type="NCBIfam" id="NF005085">
    <property type="entry name" value="PRK06520.1"/>
    <property type="match status" value="1"/>
</dbReference>
<dbReference type="EMBL" id="JBHRTR010000015">
    <property type="protein sequence ID" value="MFC3226781.1"/>
    <property type="molecule type" value="Genomic_DNA"/>
</dbReference>
<dbReference type="RefSeq" id="WP_379898902.1">
    <property type="nucleotide sequence ID" value="NZ_JBHRTR010000015.1"/>
</dbReference>
<organism evidence="2 3">
    <name type="scientific">Marinibaculum pumilum</name>
    <dbReference type="NCBI Taxonomy" id="1766165"/>
    <lineage>
        <taxon>Bacteria</taxon>
        <taxon>Pseudomonadati</taxon>
        <taxon>Pseudomonadota</taxon>
        <taxon>Alphaproteobacteria</taxon>
        <taxon>Rhodospirillales</taxon>
        <taxon>Rhodospirillaceae</taxon>
        <taxon>Marinibaculum</taxon>
    </lineage>
</organism>
<dbReference type="SUPFAM" id="SSF51726">
    <property type="entry name" value="UROD/MetE-like"/>
    <property type="match status" value="1"/>
</dbReference>
<evidence type="ECO:0000313" key="2">
    <source>
        <dbReference type="EMBL" id="MFC3226781.1"/>
    </source>
</evidence>
<name>A0ABV7KWZ9_9PROT</name>
<dbReference type="GO" id="GO:0032259">
    <property type="term" value="P:methylation"/>
    <property type="evidence" value="ECO:0007669"/>
    <property type="project" value="UniProtKB-KW"/>
</dbReference>
<proteinExistence type="predicted"/>
<comment type="caution">
    <text evidence="2">The sequence shown here is derived from an EMBL/GenBank/DDBJ whole genome shotgun (WGS) entry which is preliminary data.</text>
</comment>
<dbReference type="EC" id="2.1.1.14" evidence="2"/>
<keyword evidence="3" id="KW-1185">Reference proteome</keyword>